<evidence type="ECO:0000256" key="3">
    <source>
        <dbReference type="ARBA" id="ARBA00022691"/>
    </source>
</evidence>
<dbReference type="Gene3D" id="3.20.20.70">
    <property type="entry name" value="Aldolase class I"/>
    <property type="match status" value="1"/>
</dbReference>
<dbReference type="InterPro" id="IPR007197">
    <property type="entry name" value="rSAM"/>
</dbReference>
<keyword evidence="2" id="KW-0004">4Fe-4S</keyword>
<dbReference type="InterPro" id="IPR058240">
    <property type="entry name" value="rSAM_sf"/>
</dbReference>
<keyword evidence="9" id="KW-1185">Reference proteome</keyword>
<dbReference type="CDD" id="cd01335">
    <property type="entry name" value="Radical_SAM"/>
    <property type="match status" value="1"/>
</dbReference>
<evidence type="ECO:0000256" key="1">
    <source>
        <dbReference type="ARBA" id="ARBA00001966"/>
    </source>
</evidence>
<dbReference type="GO" id="GO:0051539">
    <property type="term" value="F:4 iron, 4 sulfur cluster binding"/>
    <property type="evidence" value="ECO:0007669"/>
    <property type="project" value="UniProtKB-KW"/>
</dbReference>
<evidence type="ECO:0000256" key="5">
    <source>
        <dbReference type="ARBA" id="ARBA00023004"/>
    </source>
</evidence>
<dbReference type="InterPro" id="IPR013785">
    <property type="entry name" value="Aldolase_TIM"/>
</dbReference>
<dbReference type="InterPro" id="IPR012840">
    <property type="entry name" value="NrdG2"/>
</dbReference>
<dbReference type="Pfam" id="PF04055">
    <property type="entry name" value="Radical_SAM"/>
    <property type="match status" value="1"/>
</dbReference>
<keyword evidence="5" id="KW-0408">Iron</keyword>
<evidence type="ECO:0000313" key="8">
    <source>
        <dbReference type="EMBL" id="OKL51336.1"/>
    </source>
</evidence>
<evidence type="ECO:0000256" key="4">
    <source>
        <dbReference type="ARBA" id="ARBA00022723"/>
    </source>
</evidence>
<dbReference type="GO" id="GO:0003824">
    <property type="term" value="F:catalytic activity"/>
    <property type="evidence" value="ECO:0007669"/>
    <property type="project" value="InterPro"/>
</dbReference>
<gene>
    <name evidence="8" type="ORF">BSZ40_08505</name>
</gene>
<dbReference type="Proteomes" id="UP000185612">
    <property type="component" value="Unassembled WGS sequence"/>
</dbReference>
<dbReference type="SFLD" id="SFLDS00029">
    <property type="entry name" value="Radical_SAM"/>
    <property type="match status" value="1"/>
</dbReference>
<dbReference type="STRING" id="52770.BSZ40_08505"/>
<dbReference type="PANTHER" id="PTHR30352:SF13">
    <property type="entry name" value="GLYCYL-RADICAL ENZYME ACTIVATING ENZYME YJJW-RELATED"/>
    <property type="match status" value="1"/>
</dbReference>
<evidence type="ECO:0000259" key="7">
    <source>
        <dbReference type="PROSITE" id="PS51918"/>
    </source>
</evidence>
<name>A0A1Q5PV10_9ACTO</name>
<comment type="cofactor">
    <cofactor evidence="1">
        <name>[4Fe-4S] cluster</name>
        <dbReference type="ChEBI" id="CHEBI:49883"/>
    </cofactor>
</comment>
<dbReference type="SUPFAM" id="SSF102114">
    <property type="entry name" value="Radical SAM enzymes"/>
    <property type="match status" value="1"/>
</dbReference>
<keyword evidence="6" id="KW-0411">Iron-sulfur</keyword>
<sequence>MRAGGGPRPAAPAESLQIAGLVPLSTTDWPDRLTATVYLQGCPWSCTYCHNCDLIDPRTPGQVPWAEVGALLERRAGLLDGVVFSGGEATRQAGLADALARVRRAGFATGLHTAGAYPRRLAALLPLLDWVGLDLKALPAHYPAVAGPGARGQDAWDCLDLLVAAGIAHEVRTTVHPGSVAATDALAVARAAAARGARCFALQEARTRGTTPAFALSAKEWDETRWRREWRALVAAVQDLAPLQVTVRPA</sequence>
<dbReference type="GO" id="GO:0046872">
    <property type="term" value="F:metal ion binding"/>
    <property type="evidence" value="ECO:0007669"/>
    <property type="project" value="UniProtKB-KW"/>
</dbReference>
<dbReference type="SFLD" id="SFLDG01094">
    <property type="entry name" value="Uncharacterised_Radical_SAM_Su"/>
    <property type="match status" value="1"/>
</dbReference>
<dbReference type="PANTHER" id="PTHR30352">
    <property type="entry name" value="PYRUVATE FORMATE-LYASE-ACTIVATING ENZYME"/>
    <property type="match status" value="1"/>
</dbReference>
<feature type="domain" description="Radical SAM core" evidence="7">
    <location>
        <begin position="29"/>
        <end position="243"/>
    </location>
</feature>
<protein>
    <submittedName>
        <fullName evidence="8">Anaerobic ribonucleoside-triphosphate reductase activating protein</fullName>
    </submittedName>
</protein>
<evidence type="ECO:0000313" key="9">
    <source>
        <dbReference type="Proteomes" id="UP000185612"/>
    </source>
</evidence>
<keyword evidence="4" id="KW-0479">Metal-binding</keyword>
<proteinExistence type="predicted"/>
<evidence type="ECO:0000256" key="2">
    <source>
        <dbReference type="ARBA" id="ARBA00022485"/>
    </source>
</evidence>
<comment type="caution">
    <text evidence="8">The sequence shown here is derived from an EMBL/GenBank/DDBJ whole genome shotgun (WGS) entry which is preliminary data.</text>
</comment>
<dbReference type="InterPro" id="IPR034457">
    <property type="entry name" value="Organic_radical-activating"/>
</dbReference>
<dbReference type="AlphaFoldDB" id="A0A1Q5PV10"/>
<evidence type="ECO:0000256" key="6">
    <source>
        <dbReference type="ARBA" id="ARBA00023014"/>
    </source>
</evidence>
<accession>A0A1Q5PV10</accession>
<reference evidence="9" key="1">
    <citation type="submission" date="2016-12" db="EMBL/GenBank/DDBJ databases">
        <authorList>
            <person name="Meng X."/>
        </authorList>
    </citation>
    <scope>NUCLEOTIDE SEQUENCE [LARGE SCALE GENOMIC DNA]</scope>
    <source>
        <strain evidence="9">DSM 20732</strain>
    </source>
</reference>
<dbReference type="EMBL" id="MQVS01000008">
    <property type="protein sequence ID" value="OKL51336.1"/>
    <property type="molecule type" value="Genomic_DNA"/>
</dbReference>
<organism evidence="8 9">
    <name type="scientific">Buchananella hordeovulneris</name>
    <dbReference type="NCBI Taxonomy" id="52770"/>
    <lineage>
        <taxon>Bacteria</taxon>
        <taxon>Bacillati</taxon>
        <taxon>Actinomycetota</taxon>
        <taxon>Actinomycetes</taxon>
        <taxon>Actinomycetales</taxon>
        <taxon>Actinomycetaceae</taxon>
        <taxon>Buchananella</taxon>
    </lineage>
</organism>
<keyword evidence="3" id="KW-0949">S-adenosyl-L-methionine</keyword>
<dbReference type="PROSITE" id="PS51918">
    <property type="entry name" value="RADICAL_SAM"/>
    <property type="match status" value="1"/>
</dbReference>
<dbReference type="NCBIfam" id="TIGR02495">
    <property type="entry name" value="NrdG2"/>
    <property type="match status" value="1"/>
</dbReference>
<dbReference type="InParanoid" id="A0A1Q5PV10"/>